<organism evidence="2 3">
    <name type="scientific">Lysobacter yangpyeongensis</name>
    <dbReference type="NCBI Taxonomy" id="346182"/>
    <lineage>
        <taxon>Bacteria</taxon>
        <taxon>Pseudomonadati</taxon>
        <taxon>Pseudomonadota</taxon>
        <taxon>Gammaproteobacteria</taxon>
        <taxon>Lysobacterales</taxon>
        <taxon>Lysobacteraceae</taxon>
        <taxon>Lysobacter</taxon>
    </lineage>
</organism>
<evidence type="ECO:0000256" key="1">
    <source>
        <dbReference type="SAM" id="Phobius"/>
    </source>
</evidence>
<keyword evidence="1" id="KW-0812">Transmembrane</keyword>
<sequence>MTAYPLLVACHAGIGVIALASFWSAALLRKGSALHRRAGQLFLLAMSGILATGVPMAAYAWLVRGRPVIAAFLAYLLVITATGLWSAWRAIRDKHDVVRYTGPVYAALAWLSLLGGAGVLVLGLRVDAPLLSGFSVIGLVTGGLMLRKRRRPERLAARPRWWLVEHYSAMLGNGIATHIAFLGIGLPRLLPGIDGTALHYAAWFGPLLVAVVAKFVLDRRWQPRTAAAATTRAATSATPSLSAR</sequence>
<keyword evidence="1" id="KW-1133">Transmembrane helix</keyword>
<feature type="transmembrane region" description="Helical" evidence="1">
    <location>
        <begin position="41"/>
        <end position="62"/>
    </location>
</feature>
<dbReference type="EMBL" id="JBHSNM010000006">
    <property type="protein sequence ID" value="MFC5571259.1"/>
    <property type="molecule type" value="Genomic_DNA"/>
</dbReference>
<feature type="transmembrane region" description="Helical" evidence="1">
    <location>
        <begin position="128"/>
        <end position="146"/>
    </location>
</feature>
<evidence type="ECO:0008006" key="4">
    <source>
        <dbReference type="Google" id="ProtNLM"/>
    </source>
</evidence>
<protein>
    <recommendedName>
        <fullName evidence="4">DUF2306 domain-containing protein</fullName>
    </recommendedName>
</protein>
<evidence type="ECO:0000313" key="3">
    <source>
        <dbReference type="Proteomes" id="UP001596036"/>
    </source>
</evidence>
<feature type="transmembrane region" description="Helical" evidence="1">
    <location>
        <begin position="100"/>
        <end position="122"/>
    </location>
</feature>
<keyword evidence="3" id="KW-1185">Reference proteome</keyword>
<reference evidence="3" key="1">
    <citation type="journal article" date="2019" name="Int. J. Syst. Evol. Microbiol.">
        <title>The Global Catalogue of Microorganisms (GCM) 10K type strain sequencing project: providing services to taxonomists for standard genome sequencing and annotation.</title>
        <authorList>
            <consortium name="The Broad Institute Genomics Platform"/>
            <consortium name="The Broad Institute Genome Sequencing Center for Infectious Disease"/>
            <person name="Wu L."/>
            <person name="Ma J."/>
        </authorList>
    </citation>
    <scope>NUCLEOTIDE SEQUENCE [LARGE SCALE GENOMIC DNA]</scope>
    <source>
        <strain evidence="3">KACC 11407</strain>
    </source>
</reference>
<name>A0ABW0SQU1_9GAMM</name>
<proteinExistence type="predicted"/>
<keyword evidence="1" id="KW-0472">Membrane</keyword>
<gene>
    <name evidence="2" type="ORF">ACFPN1_14440</name>
</gene>
<dbReference type="RefSeq" id="WP_386755851.1">
    <property type="nucleotide sequence ID" value="NZ_JBHSNM010000006.1"/>
</dbReference>
<feature type="transmembrane region" description="Helical" evidence="1">
    <location>
        <begin position="167"/>
        <end position="186"/>
    </location>
</feature>
<feature type="transmembrane region" description="Helical" evidence="1">
    <location>
        <begin position="6"/>
        <end position="29"/>
    </location>
</feature>
<accession>A0ABW0SQU1</accession>
<feature type="transmembrane region" description="Helical" evidence="1">
    <location>
        <begin position="198"/>
        <end position="217"/>
    </location>
</feature>
<feature type="transmembrane region" description="Helical" evidence="1">
    <location>
        <begin position="68"/>
        <end position="88"/>
    </location>
</feature>
<comment type="caution">
    <text evidence="2">The sequence shown here is derived from an EMBL/GenBank/DDBJ whole genome shotgun (WGS) entry which is preliminary data.</text>
</comment>
<dbReference type="Proteomes" id="UP001596036">
    <property type="component" value="Unassembled WGS sequence"/>
</dbReference>
<evidence type="ECO:0000313" key="2">
    <source>
        <dbReference type="EMBL" id="MFC5571259.1"/>
    </source>
</evidence>